<dbReference type="STRING" id="504805.SAMN05421505_109199"/>
<organism evidence="1 2">
    <name type="scientific">Sinosporangium album</name>
    <dbReference type="NCBI Taxonomy" id="504805"/>
    <lineage>
        <taxon>Bacteria</taxon>
        <taxon>Bacillati</taxon>
        <taxon>Actinomycetota</taxon>
        <taxon>Actinomycetes</taxon>
        <taxon>Streptosporangiales</taxon>
        <taxon>Streptosporangiaceae</taxon>
        <taxon>Sinosporangium</taxon>
    </lineage>
</organism>
<accession>A0A1G7YD32</accession>
<name>A0A1G7YD32_9ACTN</name>
<evidence type="ECO:0000313" key="2">
    <source>
        <dbReference type="Proteomes" id="UP000198923"/>
    </source>
</evidence>
<dbReference type="Proteomes" id="UP000198923">
    <property type="component" value="Unassembled WGS sequence"/>
</dbReference>
<keyword evidence="2" id="KW-1185">Reference proteome</keyword>
<dbReference type="AlphaFoldDB" id="A0A1G7YD32"/>
<protein>
    <submittedName>
        <fullName evidence="1">Uncharacterized protein</fullName>
    </submittedName>
</protein>
<proteinExistence type="predicted"/>
<sequence>MRSGAHSWMSERRGSFVFLDSSGADTVGLFPSGEPVDPQIGADEIARIVALPPGAAASPGRGAQQTAANPICRELLT</sequence>
<dbReference type="EMBL" id="FNCN01000009">
    <property type="protein sequence ID" value="SDG94247.1"/>
    <property type="molecule type" value="Genomic_DNA"/>
</dbReference>
<dbReference type="RefSeq" id="WP_093170504.1">
    <property type="nucleotide sequence ID" value="NZ_FNCN01000009.1"/>
</dbReference>
<gene>
    <name evidence="1" type="ORF">SAMN05421505_109199</name>
</gene>
<reference evidence="1 2" key="1">
    <citation type="submission" date="2016-10" db="EMBL/GenBank/DDBJ databases">
        <authorList>
            <person name="de Groot N.N."/>
        </authorList>
    </citation>
    <scope>NUCLEOTIDE SEQUENCE [LARGE SCALE GENOMIC DNA]</scope>
    <source>
        <strain evidence="1 2">CPCC 201354</strain>
    </source>
</reference>
<evidence type="ECO:0000313" key="1">
    <source>
        <dbReference type="EMBL" id="SDG94247.1"/>
    </source>
</evidence>